<feature type="chain" id="PRO_5046129083" description="Viral A-type inclusion protein" evidence="1">
    <location>
        <begin position="22"/>
        <end position="146"/>
    </location>
</feature>
<dbReference type="EMBL" id="JABSNP010000002">
    <property type="protein sequence ID" value="NRT17602.1"/>
    <property type="molecule type" value="Genomic_DNA"/>
</dbReference>
<proteinExistence type="predicted"/>
<comment type="caution">
    <text evidence="2">The sequence shown here is derived from an EMBL/GenBank/DDBJ whole genome shotgun (WGS) entry which is preliminary data.</text>
</comment>
<feature type="signal peptide" evidence="1">
    <location>
        <begin position="1"/>
        <end position="21"/>
    </location>
</feature>
<dbReference type="RefSeq" id="WP_173808386.1">
    <property type="nucleotide sequence ID" value="NZ_JABSNP010000002.1"/>
</dbReference>
<protein>
    <recommendedName>
        <fullName evidence="4">Viral A-type inclusion protein</fullName>
    </recommendedName>
</protein>
<keyword evidence="3" id="KW-1185">Reference proteome</keyword>
<reference evidence="2 3" key="1">
    <citation type="submission" date="2020-05" db="EMBL/GenBank/DDBJ databases">
        <title>Genomic Encyclopedia of Type Strains, Phase IV (KMG-V): Genome sequencing to study the core and pangenomes of soil and plant-associated prokaryotes.</title>
        <authorList>
            <person name="Whitman W."/>
        </authorList>
    </citation>
    <scope>NUCLEOTIDE SEQUENCE [LARGE SCALE GENOMIC DNA]</scope>
    <source>
        <strain evidence="2 3">9A</strain>
    </source>
</reference>
<evidence type="ECO:0000256" key="1">
    <source>
        <dbReference type="SAM" id="SignalP"/>
    </source>
</evidence>
<dbReference type="PROSITE" id="PS51257">
    <property type="entry name" value="PROKAR_LIPOPROTEIN"/>
    <property type="match status" value="1"/>
</dbReference>
<accession>A0ABX2FKY3</accession>
<name>A0ABX2FKY3_9BACT</name>
<dbReference type="Proteomes" id="UP000779507">
    <property type="component" value="Unassembled WGS sequence"/>
</dbReference>
<sequence>MKLFAPQTLALALATAAIGLAACSPTTAPATPAAQAKAAEDNLMNRHDSVMAQAGRLFELREKIATAKPANAAPYLRSLQAADGAMMAWMNAYHAPDSTAAAPQRLAYFRQEQAKLDAVEKRLRGTIDSAAALLKQAPGTAAPATK</sequence>
<keyword evidence="1" id="KW-0732">Signal</keyword>
<organism evidence="2 3">
    <name type="scientific">Hymenobacter caeli</name>
    <dbReference type="NCBI Taxonomy" id="2735894"/>
    <lineage>
        <taxon>Bacteria</taxon>
        <taxon>Pseudomonadati</taxon>
        <taxon>Bacteroidota</taxon>
        <taxon>Cytophagia</taxon>
        <taxon>Cytophagales</taxon>
        <taxon>Hymenobacteraceae</taxon>
        <taxon>Hymenobacter</taxon>
    </lineage>
</organism>
<evidence type="ECO:0008006" key="4">
    <source>
        <dbReference type="Google" id="ProtNLM"/>
    </source>
</evidence>
<gene>
    <name evidence="2" type="ORF">HNP98_000409</name>
</gene>
<evidence type="ECO:0000313" key="3">
    <source>
        <dbReference type="Proteomes" id="UP000779507"/>
    </source>
</evidence>
<evidence type="ECO:0000313" key="2">
    <source>
        <dbReference type="EMBL" id="NRT17602.1"/>
    </source>
</evidence>